<dbReference type="FunFam" id="3.30.30.30:FF:000003">
    <property type="entry name" value="Heat shock protein 9"/>
    <property type="match status" value="1"/>
</dbReference>
<dbReference type="InterPro" id="IPR018181">
    <property type="entry name" value="Heat_shock_70_CS"/>
</dbReference>
<protein>
    <submittedName>
        <fullName evidence="4">HSP70 domain containing protein</fullName>
    </submittedName>
</protein>
<keyword evidence="2" id="KW-0547">Nucleotide-binding</keyword>
<dbReference type="InterPro" id="IPR043129">
    <property type="entry name" value="ATPase_NBD"/>
</dbReference>
<dbReference type="AlphaFoldDB" id="A0A077ZM07"/>
<organism evidence="4 5">
    <name type="scientific">Trichuris trichiura</name>
    <name type="common">Whipworm</name>
    <name type="synonym">Trichocephalus trichiurus</name>
    <dbReference type="NCBI Taxonomy" id="36087"/>
    <lineage>
        <taxon>Eukaryota</taxon>
        <taxon>Metazoa</taxon>
        <taxon>Ecdysozoa</taxon>
        <taxon>Nematoda</taxon>
        <taxon>Enoplea</taxon>
        <taxon>Dorylaimia</taxon>
        <taxon>Trichinellida</taxon>
        <taxon>Trichuridae</taxon>
        <taxon>Trichuris</taxon>
    </lineage>
</organism>
<gene>
    <name evidence="4" type="ORF">TTRE_0000915201</name>
</gene>
<sequence length="228" mass="24725">MRGVNGALLTSFGRMARGALFQQFTCKLPINCWRFKSEAVRGAVIGIDLGTTNSCVAVMEGKQAKVIENAEGHRTTPSIVAFTADGERLVGAPARRQAVTNAVNTLYATKRLIGRRFDDSEVQKDTKIVSYKIIRASNGDAWVECHGKVYSPSQIGAFVLTKMKETAENYLGTKVSNAVITVPAYFNDSQRQATKDAGQIAGLNVLRVINEPTAAALAYGMDKTDDKM</sequence>
<dbReference type="Proteomes" id="UP000030665">
    <property type="component" value="Unassembled WGS sequence"/>
</dbReference>
<evidence type="ECO:0000313" key="4">
    <source>
        <dbReference type="EMBL" id="CDW60759.1"/>
    </source>
</evidence>
<evidence type="ECO:0000313" key="5">
    <source>
        <dbReference type="Proteomes" id="UP000030665"/>
    </source>
</evidence>
<name>A0A077ZM07_TRITR</name>
<evidence type="ECO:0000256" key="2">
    <source>
        <dbReference type="ARBA" id="ARBA00022741"/>
    </source>
</evidence>
<dbReference type="OrthoDB" id="2401965at2759"/>
<dbReference type="PRINTS" id="PR00301">
    <property type="entry name" value="HEATSHOCK70"/>
</dbReference>
<proteinExistence type="inferred from homology"/>
<dbReference type="Gene3D" id="3.30.420.40">
    <property type="match status" value="1"/>
</dbReference>
<dbReference type="FunFam" id="3.30.420.40:FF:000004">
    <property type="entry name" value="Molecular chaperone DnaK"/>
    <property type="match status" value="1"/>
</dbReference>
<accession>A0A077ZM07</accession>
<evidence type="ECO:0000256" key="1">
    <source>
        <dbReference type="ARBA" id="ARBA00007381"/>
    </source>
</evidence>
<dbReference type="Pfam" id="PF00012">
    <property type="entry name" value="HSP70"/>
    <property type="match status" value="1"/>
</dbReference>
<dbReference type="GO" id="GO:0140662">
    <property type="term" value="F:ATP-dependent protein folding chaperone"/>
    <property type="evidence" value="ECO:0007669"/>
    <property type="project" value="InterPro"/>
</dbReference>
<dbReference type="SUPFAM" id="SSF53067">
    <property type="entry name" value="Actin-like ATPase domain"/>
    <property type="match status" value="1"/>
</dbReference>
<reference evidence="4" key="1">
    <citation type="submission" date="2014-01" db="EMBL/GenBank/DDBJ databases">
        <authorList>
            <person name="Aslett M."/>
        </authorList>
    </citation>
    <scope>NUCLEOTIDE SEQUENCE</scope>
</reference>
<dbReference type="GO" id="GO:0005524">
    <property type="term" value="F:ATP binding"/>
    <property type="evidence" value="ECO:0007669"/>
    <property type="project" value="UniProtKB-KW"/>
</dbReference>
<comment type="similarity">
    <text evidence="1">Belongs to the heat shock protein 70 family.</text>
</comment>
<dbReference type="PROSITE" id="PS00297">
    <property type="entry name" value="HSP70_1"/>
    <property type="match status" value="1"/>
</dbReference>
<keyword evidence="5" id="KW-1185">Reference proteome</keyword>
<dbReference type="GO" id="GO:0006950">
    <property type="term" value="P:response to stress"/>
    <property type="evidence" value="ECO:0007669"/>
    <property type="project" value="UniProtKB-ARBA"/>
</dbReference>
<keyword evidence="3" id="KW-0067">ATP-binding</keyword>
<dbReference type="EMBL" id="HG807371">
    <property type="protein sequence ID" value="CDW60759.1"/>
    <property type="molecule type" value="Genomic_DNA"/>
</dbReference>
<evidence type="ECO:0000256" key="3">
    <source>
        <dbReference type="ARBA" id="ARBA00022840"/>
    </source>
</evidence>
<dbReference type="PANTHER" id="PTHR19375">
    <property type="entry name" value="HEAT SHOCK PROTEIN 70KDA"/>
    <property type="match status" value="1"/>
</dbReference>
<dbReference type="STRING" id="36087.A0A077ZM07"/>
<reference evidence="4" key="2">
    <citation type="submission" date="2014-03" db="EMBL/GenBank/DDBJ databases">
        <title>The whipworm genome and dual-species transcriptomics of an intimate host-pathogen interaction.</title>
        <authorList>
            <person name="Foth B.J."/>
            <person name="Tsai I.J."/>
            <person name="Reid A.J."/>
            <person name="Bancroft A.J."/>
            <person name="Nichol S."/>
            <person name="Tracey A."/>
            <person name="Holroyd N."/>
            <person name="Cotton J.A."/>
            <person name="Stanley E.J."/>
            <person name="Zarowiecki M."/>
            <person name="Liu J.Z."/>
            <person name="Huckvale T."/>
            <person name="Cooper P.J."/>
            <person name="Grencis R.K."/>
            <person name="Berriman M."/>
        </authorList>
    </citation>
    <scope>NUCLEOTIDE SEQUENCE [LARGE SCALE GENOMIC DNA]</scope>
</reference>
<dbReference type="InterPro" id="IPR013126">
    <property type="entry name" value="Hsp_70_fam"/>
</dbReference>
<dbReference type="Gene3D" id="3.30.30.30">
    <property type="match status" value="1"/>
</dbReference>